<name>A0ABD1XR71_9MARC</name>
<evidence type="ECO:0000313" key="2">
    <source>
        <dbReference type="Proteomes" id="UP001605036"/>
    </source>
</evidence>
<dbReference type="AlphaFoldDB" id="A0ABD1XR71"/>
<dbReference type="EMBL" id="JBHFFA010000007">
    <property type="protein sequence ID" value="KAL2611452.1"/>
    <property type="molecule type" value="Genomic_DNA"/>
</dbReference>
<reference evidence="1 2" key="1">
    <citation type="submission" date="2024-09" db="EMBL/GenBank/DDBJ databases">
        <title>Chromosome-scale assembly of Riccia fluitans.</title>
        <authorList>
            <person name="Paukszto L."/>
            <person name="Sawicki J."/>
            <person name="Karawczyk K."/>
            <person name="Piernik-Szablinska J."/>
            <person name="Szczecinska M."/>
            <person name="Mazdziarz M."/>
        </authorList>
    </citation>
    <scope>NUCLEOTIDE SEQUENCE [LARGE SCALE GENOMIC DNA]</scope>
    <source>
        <strain evidence="1">Rf_01</strain>
        <tissue evidence="1">Aerial parts of the thallus</tissue>
    </source>
</reference>
<sequence>MSRLWAEFAKHNEMHDGLKDQMRKEAELKQFRKTDAACMKNIHGIKRKSMKLDKALKEMPCGLVVTSEVHTSGILKKGGSFNISLFPPMYVN</sequence>
<gene>
    <name evidence="1" type="ORF">R1flu_023144</name>
</gene>
<proteinExistence type="predicted"/>
<protein>
    <submittedName>
        <fullName evidence="1">Uncharacterized protein</fullName>
    </submittedName>
</protein>
<organism evidence="1 2">
    <name type="scientific">Riccia fluitans</name>
    <dbReference type="NCBI Taxonomy" id="41844"/>
    <lineage>
        <taxon>Eukaryota</taxon>
        <taxon>Viridiplantae</taxon>
        <taxon>Streptophyta</taxon>
        <taxon>Embryophyta</taxon>
        <taxon>Marchantiophyta</taxon>
        <taxon>Marchantiopsida</taxon>
        <taxon>Marchantiidae</taxon>
        <taxon>Marchantiales</taxon>
        <taxon>Ricciaceae</taxon>
        <taxon>Riccia</taxon>
    </lineage>
</organism>
<evidence type="ECO:0000313" key="1">
    <source>
        <dbReference type="EMBL" id="KAL2611452.1"/>
    </source>
</evidence>
<comment type="caution">
    <text evidence="1">The sequence shown here is derived from an EMBL/GenBank/DDBJ whole genome shotgun (WGS) entry which is preliminary data.</text>
</comment>
<accession>A0ABD1XR71</accession>
<keyword evidence="2" id="KW-1185">Reference proteome</keyword>
<dbReference type="Proteomes" id="UP001605036">
    <property type="component" value="Unassembled WGS sequence"/>
</dbReference>